<protein>
    <submittedName>
        <fullName evidence="3">MarR family transcriptional regulator</fullName>
    </submittedName>
</protein>
<feature type="domain" description="HTH marR-type" evidence="2">
    <location>
        <begin position="47"/>
        <end position="181"/>
    </location>
</feature>
<dbReference type="Gene3D" id="1.10.10.10">
    <property type="entry name" value="Winged helix-like DNA-binding domain superfamily/Winged helix DNA-binding domain"/>
    <property type="match status" value="1"/>
</dbReference>
<dbReference type="Proteomes" id="UP000460561">
    <property type="component" value="Unassembled WGS sequence"/>
</dbReference>
<proteinExistence type="predicted"/>
<evidence type="ECO:0000313" key="3">
    <source>
        <dbReference type="EMBL" id="MXP27104.1"/>
    </source>
</evidence>
<organism evidence="3 4">
    <name type="scientific">Altericroceibacterium indicum</name>
    <dbReference type="NCBI Taxonomy" id="374177"/>
    <lineage>
        <taxon>Bacteria</taxon>
        <taxon>Pseudomonadati</taxon>
        <taxon>Pseudomonadota</taxon>
        <taxon>Alphaproteobacteria</taxon>
        <taxon>Sphingomonadales</taxon>
        <taxon>Erythrobacteraceae</taxon>
        <taxon>Altericroceibacterium</taxon>
    </lineage>
</organism>
<dbReference type="InterPro" id="IPR036390">
    <property type="entry name" value="WH_DNA-bd_sf"/>
</dbReference>
<dbReference type="PRINTS" id="PR00598">
    <property type="entry name" value="HTHMARR"/>
</dbReference>
<feature type="region of interest" description="Disordered" evidence="1">
    <location>
        <begin position="1"/>
        <end position="32"/>
    </location>
</feature>
<dbReference type="InterPro" id="IPR000835">
    <property type="entry name" value="HTH_MarR-typ"/>
</dbReference>
<dbReference type="PROSITE" id="PS50995">
    <property type="entry name" value="HTH_MARR_2"/>
    <property type="match status" value="1"/>
</dbReference>
<dbReference type="InterPro" id="IPR036388">
    <property type="entry name" value="WH-like_DNA-bd_sf"/>
</dbReference>
<feature type="compositionally biased region" description="Low complexity" evidence="1">
    <location>
        <begin position="23"/>
        <end position="32"/>
    </location>
</feature>
<reference evidence="3 4" key="1">
    <citation type="submission" date="2019-12" db="EMBL/GenBank/DDBJ databases">
        <title>Genomic-based taxomic classification of the family Erythrobacteraceae.</title>
        <authorList>
            <person name="Xu L."/>
        </authorList>
    </citation>
    <scope>NUCLEOTIDE SEQUENCE [LARGE SCALE GENOMIC DNA]</scope>
    <source>
        <strain evidence="3 4">DSM 18604</strain>
    </source>
</reference>
<dbReference type="AlphaFoldDB" id="A0A845ABN4"/>
<gene>
    <name evidence="3" type="ORF">GRI39_13805</name>
</gene>
<dbReference type="SUPFAM" id="SSF46785">
    <property type="entry name" value="Winged helix' DNA-binding domain"/>
    <property type="match status" value="1"/>
</dbReference>
<dbReference type="Pfam" id="PF12802">
    <property type="entry name" value="MarR_2"/>
    <property type="match status" value="1"/>
</dbReference>
<dbReference type="PANTHER" id="PTHR33164:SF57">
    <property type="entry name" value="MARR-FAMILY TRANSCRIPTIONAL REGULATOR"/>
    <property type="match status" value="1"/>
</dbReference>
<name>A0A845ABN4_9SPHN</name>
<dbReference type="OrthoDB" id="582199at2"/>
<sequence length="193" mass="21054">MAVGAAASGQEMVTSKKTGSAKNEAGTAAQATGNAATELAGWKMDRLDYPTFRIGLLAKIMDRLTIRQLLEQDELTYAEWRVLARFATMPDGGTAGQVAELAWVDFAEVSRAVTSLVGRGLLERKRNPADRRASIVSLTDAGRVQYRETQKRRSGFHEDLLCDLSADERATLDDLLMRIGTQLKGMLKDSSSS</sequence>
<accession>A0A845ABN4</accession>
<evidence type="ECO:0000313" key="4">
    <source>
        <dbReference type="Proteomes" id="UP000460561"/>
    </source>
</evidence>
<evidence type="ECO:0000259" key="2">
    <source>
        <dbReference type="PROSITE" id="PS50995"/>
    </source>
</evidence>
<dbReference type="PANTHER" id="PTHR33164">
    <property type="entry name" value="TRANSCRIPTIONAL REGULATOR, MARR FAMILY"/>
    <property type="match status" value="1"/>
</dbReference>
<feature type="compositionally biased region" description="Polar residues" evidence="1">
    <location>
        <begin position="11"/>
        <end position="21"/>
    </location>
</feature>
<dbReference type="InterPro" id="IPR039422">
    <property type="entry name" value="MarR/SlyA-like"/>
</dbReference>
<evidence type="ECO:0000256" key="1">
    <source>
        <dbReference type="SAM" id="MobiDB-lite"/>
    </source>
</evidence>
<dbReference type="RefSeq" id="WP_160740313.1">
    <property type="nucleotide sequence ID" value="NZ_WTYQ01000006.1"/>
</dbReference>
<comment type="caution">
    <text evidence="3">The sequence shown here is derived from an EMBL/GenBank/DDBJ whole genome shotgun (WGS) entry which is preliminary data.</text>
</comment>
<dbReference type="SMART" id="SM00347">
    <property type="entry name" value="HTH_MARR"/>
    <property type="match status" value="1"/>
</dbReference>
<dbReference type="GO" id="GO:0006950">
    <property type="term" value="P:response to stress"/>
    <property type="evidence" value="ECO:0007669"/>
    <property type="project" value="TreeGrafter"/>
</dbReference>
<dbReference type="EMBL" id="WTYQ01000006">
    <property type="protein sequence ID" value="MXP27104.1"/>
    <property type="molecule type" value="Genomic_DNA"/>
</dbReference>
<dbReference type="GO" id="GO:0003700">
    <property type="term" value="F:DNA-binding transcription factor activity"/>
    <property type="evidence" value="ECO:0007669"/>
    <property type="project" value="InterPro"/>
</dbReference>
<keyword evidence="4" id="KW-1185">Reference proteome</keyword>